<keyword evidence="1" id="KW-1133">Transmembrane helix</keyword>
<dbReference type="STRING" id="1432141.A0A015M0H6"/>
<sequence length="139" mass="16165">MGRRGDAIIRKCSSGRYYERQNATKWLKELGLKLPKMMRDMFVGLCNHTNWDMGKMNKIETIGYIHGGSVLMVLMIMTLDLPAGYIARITKNELYHIPEDIGSFSEAIKLITAVWRSKMRVTRTMRLLHHTEKMMLLVF</sequence>
<protein>
    <submittedName>
        <fullName evidence="2">Uncharacterized protein</fullName>
    </submittedName>
</protein>
<dbReference type="OMA" id="IMRNIEV"/>
<gene>
    <name evidence="2" type="ORF">RirG_180100</name>
</gene>
<keyword evidence="1" id="KW-0812">Transmembrane</keyword>
<dbReference type="OrthoDB" id="2427805at2759"/>
<dbReference type="HOGENOM" id="CLU_1678886_0_0_1"/>
<organism evidence="2 3">
    <name type="scientific">Rhizophagus irregularis (strain DAOM 197198w)</name>
    <name type="common">Glomus intraradices</name>
    <dbReference type="NCBI Taxonomy" id="1432141"/>
    <lineage>
        <taxon>Eukaryota</taxon>
        <taxon>Fungi</taxon>
        <taxon>Fungi incertae sedis</taxon>
        <taxon>Mucoromycota</taxon>
        <taxon>Glomeromycotina</taxon>
        <taxon>Glomeromycetes</taxon>
        <taxon>Glomerales</taxon>
        <taxon>Glomeraceae</taxon>
        <taxon>Rhizophagus</taxon>
    </lineage>
</organism>
<keyword evidence="1" id="KW-0472">Membrane</keyword>
<feature type="transmembrane region" description="Helical" evidence="1">
    <location>
        <begin position="61"/>
        <end position="81"/>
    </location>
</feature>
<comment type="caution">
    <text evidence="2">The sequence shown here is derived from an EMBL/GenBank/DDBJ whole genome shotgun (WGS) entry which is preliminary data.</text>
</comment>
<evidence type="ECO:0000313" key="3">
    <source>
        <dbReference type="Proteomes" id="UP000022910"/>
    </source>
</evidence>
<dbReference type="EMBL" id="JEMT01025932">
    <property type="protein sequence ID" value="EXX60413.1"/>
    <property type="molecule type" value="Genomic_DNA"/>
</dbReference>
<keyword evidence="3" id="KW-1185">Reference proteome</keyword>
<proteinExistence type="predicted"/>
<reference evidence="2 3" key="1">
    <citation type="submission" date="2014-02" db="EMBL/GenBank/DDBJ databases">
        <title>Single nucleus genome sequencing reveals high similarity among nuclei of an endomycorrhizal fungus.</title>
        <authorList>
            <person name="Lin K."/>
            <person name="Geurts R."/>
            <person name="Zhang Z."/>
            <person name="Limpens E."/>
            <person name="Saunders D.G."/>
            <person name="Mu D."/>
            <person name="Pang E."/>
            <person name="Cao H."/>
            <person name="Cha H."/>
            <person name="Lin T."/>
            <person name="Zhou Q."/>
            <person name="Shang Y."/>
            <person name="Li Y."/>
            <person name="Ivanov S."/>
            <person name="Sharma T."/>
            <person name="Velzen R.V."/>
            <person name="Ruijter N.D."/>
            <person name="Aanen D.K."/>
            <person name="Win J."/>
            <person name="Kamoun S."/>
            <person name="Bisseling T."/>
            <person name="Huang S."/>
        </authorList>
    </citation>
    <scope>NUCLEOTIDE SEQUENCE [LARGE SCALE GENOMIC DNA]</scope>
    <source>
        <strain evidence="3">DAOM197198w</strain>
    </source>
</reference>
<name>A0A015M0H6_RHIIW</name>
<dbReference type="Proteomes" id="UP000022910">
    <property type="component" value="Unassembled WGS sequence"/>
</dbReference>
<evidence type="ECO:0000313" key="2">
    <source>
        <dbReference type="EMBL" id="EXX60413.1"/>
    </source>
</evidence>
<dbReference type="AlphaFoldDB" id="A0A015M0H6"/>
<accession>A0A015M0H6</accession>
<evidence type="ECO:0000256" key="1">
    <source>
        <dbReference type="SAM" id="Phobius"/>
    </source>
</evidence>